<dbReference type="Pfam" id="PF08901">
    <property type="entry name" value="DUF1847"/>
    <property type="match status" value="1"/>
</dbReference>
<reference evidence="1 2" key="1">
    <citation type="submission" date="2009-01" db="EMBL/GenBank/DDBJ databases">
        <authorList>
            <person name="Fulton L."/>
            <person name="Clifton S."/>
            <person name="Fulton B."/>
            <person name="Xu J."/>
            <person name="Minx P."/>
            <person name="Pepin K.H."/>
            <person name="Johnson M."/>
            <person name="Bhonagiri V."/>
            <person name="Nash W.E."/>
            <person name="Mardis E.R."/>
            <person name="Wilson R.K."/>
        </authorList>
    </citation>
    <scope>NUCLEOTIDE SEQUENCE [LARGE SCALE GENOMIC DNA]</scope>
    <source>
        <strain evidence="1 2">DSM 3353</strain>
    </source>
</reference>
<evidence type="ECO:0000313" key="1">
    <source>
        <dbReference type="EMBL" id="EEG35592.1"/>
    </source>
</evidence>
<sequence length="232" mass="25835">MAGLCRYQGIQKENEKMKKEDMSCIDCAVKNCNKMDKTYPDFCLTTHMDEEVLNEAMECYNEDENRKVTIAAAEVEYENYCKHTRVEEIMDFAKKINAKKIGIATCVGLLKESRILADILRRHGFEVYGVGCKAGTQKKTSVGIPECCEGVGVNMCNPILQAKLLNKAKTDLNVVVGLCVGHDSLFYKYSEALTTTAVTKDRVLGHNPVAALYTADSYYSKLKKSNISNLGV</sequence>
<accession>C0EYV5</accession>
<dbReference type="AlphaFoldDB" id="C0EYV5"/>
<name>C0EYV5_9FIRM</name>
<evidence type="ECO:0008006" key="3">
    <source>
        <dbReference type="Google" id="ProtNLM"/>
    </source>
</evidence>
<dbReference type="eggNOG" id="COG4887">
    <property type="taxonomic scope" value="Bacteria"/>
</dbReference>
<protein>
    <recommendedName>
        <fullName evidence="3">DUF1847 domain-containing protein</fullName>
    </recommendedName>
</protein>
<dbReference type="InterPro" id="IPR014997">
    <property type="entry name" value="DUF1847"/>
</dbReference>
<organism evidence="1 2">
    <name type="scientific">Anaerobutyricum hallii DSM 3353</name>
    <dbReference type="NCBI Taxonomy" id="411469"/>
    <lineage>
        <taxon>Bacteria</taxon>
        <taxon>Bacillati</taxon>
        <taxon>Bacillota</taxon>
        <taxon>Clostridia</taxon>
        <taxon>Lachnospirales</taxon>
        <taxon>Lachnospiraceae</taxon>
        <taxon>Anaerobutyricum</taxon>
    </lineage>
</organism>
<reference evidence="1 2" key="2">
    <citation type="submission" date="2009-02" db="EMBL/GenBank/DDBJ databases">
        <title>Draft genome sequence of Eubacterium hallii (DSM 3353).</title>
        <authorList>
            <person name="Sudarsanam P."/>
            <person name="Ley R."/>
            <person name="Guruge J."/>
            <person name="Turnbaugh P.J."/>
            <person name="Mahowald M."/>
            <person name="Liep D."/>
            <person name="Gordon J."/>
        </authorList>
    </citation>
    <scope>NUCLEOTIDE SEQUENCE [LARGE SCALE GENOMIC DNA]</scope>
    <source>
        <strain evidence="1 2">DSM 3353</strain>
    </source>
</reference>
<proteinExistence type="predicted"/>
<evidence type="ECO:0000313" key="2">
    <source>
        <dbReference type="Proteomes" id="UP000003174"/>
    </source>
</evidence>
<dbReference type="Proteomes" id="UP000003174">
    <property type="component" value="Unassembled WGS sequence"/>
</dbReference>
<dbReference type="EMBL" id="ACEP01000112">
    <property type="protein sequence ID" value="EEG35592.1"/>
    <property type="molecule type" value="Genomic_DNA"/>
</dbReference>
<gene>
    <name evidence="1" type="ORF">EUBHAL_02609</name>
</gene>
<comment type="caution">
    <text evidence="1">The sequence shown here is derived from an EMBL/GenBank/DDBJ whole genome shotgun (WGS) entry which is preliminary data.</text>
</comment>